<dbReference type="AlphaFoldDB" id="A0AA39NAJ5"/>
<dbReference type="RefSeq" id="XP_060333823.1">
    <property type="nucleotide sequence ID" value="XM_060469124.1"/>
</dbReference>
<protein>
    <submittedName>
        <fullName evidence="2">Uncharacterized protein</fullName>
    </submittedName>
</protein>
<dbReference type="Proteomes" id="UP001175211">
    <property type="component" value="Unassembled WGS sequence"/>
</dbReference>
<dbReference type="EMBL" id="JAUEPS010000010">
    <property type="protein sequence ID" value="KAK0462085.1"/>
    <property type="molecule type" value="Genomic_DNA"/>
</dbReference>
<sequence length="162" mass="17789">MSSIPSFRMKTGGGRKTVTFDTYPSASPPPRGVKRSIEEVDTCLDDSEVVEGRRHPMWTATDRLASASITCDVNTFAPASLWASPWASHSVYDELTENAMAANVPVEVAMGRRFDIASSQTTTSGLYVEITRIISRLIEGNITRNDLIGGLQRVASQLKHWD</sequence>
<gene>
    <name evidence="2" type="ORF">EV420DRAFT_147331</name>
</gene>
<evidence type="ECO:0000313" key="2">
    <source>
        <dbReference type="EMBL" id="KAK0462085.1"/>
    </source>
</evidence>
<dbReference type="GeneID" id="85352672"/>
<name>A0AA39NAJ5_ARMTA</name>
<evidence type="ECO:0000313" key="3">
    <source>
        <dbReference type="Proteomes" id="UP001175211"/>
    </source>
</evidence>
<feature type="region of interest" description="Disordered" evidence="1">
    <location>
        <begin position="1"/>
        <end position="34"/>
    </location>
</feature>
<comment type="caution">
    <text evidence="2">The sequence shown here is derived from an EMBL/GenBank/DDBJ whole genome shotgun (WGS) entry which is preliminary data.</text>
</comment>
<reference evidence="2" key="1">
    <citation type="submission" date="2023-06" db="EMBL/GenBank/DDBJ databases">
        <authorList>
            <consortium name="Lawrence Berkeley National Laboratory"/>
            <person name="Ahrendt S."/>
            <person name="Sahu N."/>
            <person name="Indic B."/>
            <person name="Wong-Bajracharya J."/>
            <person name="Merenyi Z."/>
            <person name="Ke H.-M."/>
            <person name="Monk M."/>
            <person name="Kocsube S."/>
            <person name="Drula E."/>
            <person name="Lipzen A."/>
            <person name="Balint B."/>
            <person name="Henrissat B."/>
            <person name="Andreopoulos B."/>
            <person name="Martin F.M."/>
            <person name="Harder C.B."/>
            <person name="Rigling D."/>
            <person name="Ford K.L."/>
            <person name="Foster G.D."/>
            <person name="Pangilinan J."/>
            <person name="Papanicolaou A."/>
            <person name="Barry K."/>
            <person name="LaButti K."/>
            <person name="Viragh M."/>
            <person name="Koriabine M."/>
            <person name="Yan M."/>
            <person name="Riley R."/>
            <person name="Champramary S."/>
            <person name="Plett K.L."/>
            <person name="Tsai I.J."/>
            <person name="Slot J."/>
            <person name="Sipos G."/>
            <person name="Plett J."/>
            <person name="Nagy L.G."/>
            <person name="Grigoriev I.V."/>
        </authorList>
    </citation>
    <scope>NUCLEOTIDE SEQUENCE</scope>
    <source>
        <strain evidence="2">CCBAS 213</strain>
    </source>
</reference>
<keyword evidence="3" id="KW-1185">Reference proteome</keyword>
<accession>A0AA39NAJ5</accession>
<evidence type="ECO:0000256" key="1">
    <source>
        <dbReference type="SAM" id="MobiDB-lite"/>
    </source>
</evidence>
<proteinExistence type="predicted"/>
<organism evidence="2 3">
    <name type="scientific">Armillaria tabescens</name>
    <name type="common">Ringless honey mushroom</name>
    <name type="synonym">Agaricus tabescens</name>
    <dbReference type="NCBI Taxonomy" id="1929756"/>
    <lineage>
        <taxon>Eukaryota</taxon>
        <taxon>Fungi</taxon>
        <taxon>Dikarya</taxon>
        <taxon>Basidiomycota</taxon>
        <taxon>Agaricomycotina</taxon>
        <taxon>Agaricomycetes</taxon>
        <taxon>Agaricomycetidae</taxon>
        <taxon>Agaricales</taxon>
        <taxon>Marasmiineae</taxon>
        <taxon>Physalacriaceae</taxon>
        <taxon>Desarmillaria</taxon>
    </lineage>
</organism>